<proteinExistence type="predicted"/>
<dbReference type="Pfam" id="PF13408">
    <property type="entry name" value="Zn_ribbon_recom"/>
    <property type="match status" value="1"/>
</dbReference>
<feature type="domain" description="Resolvase/invertase-type recombinase catalytic" evidence="2">
    <location>
        <begin position="3"/>
        <end position="147"/>
    </location>
</feature>
<dbReference type="Pfam" id="PF07508">
    <property type="entry name" value="Recombinase"/>
    <property type="match status" value="1"/>
</dbReference>
<accession>A0A1M6BYK8</accession>
<dbReference type="PROSITE" id="PS51737">
    <property type="entry name" value="RECOMBINASE_DNA_BIND"/>
    <property type="match status" value="1"/>
</dbReference>
<evidence type="ECO:0000256" key="1">
    <source>
        <dbReference type="SAM" id="Coils"/>
    </source>
</evidence>
<dbReference type="Gene3D" id="3.90.1750.20">
    <property type="entry name" value="Putative Large Serine Recombinase, Chain B, Domain 2"/>
    <property type="match status" value="2"/>
</dbReference>
<keyword evidence="1" id="KW-0175">Coiled coil</keyword>
<evidence type="ECO:0000313" key="4">
    <source>
        <dbReference type="EMBL" id="SHI53866.1"/>
    </source>
</evidence>
<gene>
    <name evidence="4" type="ORF">SAMN02745975_00102</name>
</gene>
<dbReference type="InterPro" id="IPR038109">
    <property type="entry name" value="DNA_bind_recomb_sf"/>
</dbReference>
<dbReference type="GO" id="GO:0003677">
    <property type="term" value="F:DNA binding"/>
    <property type="evidence" value="ECO:0007669"/>
    <property type="project" value="InterPro"/>
</dbReference>
<dbReference type="SMART" id="SM00857">
    <property type="entry name" value="Resolvase"/>
    <property type="match status" value="1"/>
</dbReference>
<feature type="domain" description="Recombinase" evidence="3">
    <location>
        <begin position="155"/>
        <end position="318"/>
    </location>
</feature>
<dbReference type="Gene3D" id="3.40.50.1390">
    <property type="entry name" value="Resolvase, N-terminal catalytic domain"/>
    <property type="match status" value="1"/>
</dbReference>
<name>A0A1M6BYK8_9FIRM</name>
<evidence type="ECO:0000313" key="5">
    <source>
        <dbReference type="Proteomes" id="UP000184536"/>
    </source>
</evidence>
<organism evidence="4 5">
    <name type="scientific">Geosporobacter subterraneus DSM 17957</name>
    <dbReference type="NCBI Taxonomy" id="1121919"/>
    <lineage>
        <taxon>Bacteria</taxon>
        <taxon>Bacillati</taxon>
        <taxon>Bacillota</taxon>
        <taxon>Clostridia</taxon>
        <taxon>Peptostreptococcales</taxon>
        <taxon>Thermotaleaceae</taxon>
        <taxon>Geosporobacter</taxon>
    </lineage>
</organism>
<dbReference type="EMBL" id="FQZV01000003">
    <property type="protein sequence ID" value="SHI53866.1"/>
    <property type="molecule type" value="Genomic_DNA"/>
</dbReference>
<sequence length="545" mass="62207">MSVAGIYSRKSLFTGKGESVKNQIDACQEYAAMKGWDSLVYFDEGFSGQNQNRPGFQQLLQDIDQGKIQHVIFYKLDRISRRMLDILEFIEKMNSKGIDFISITENFDTTTPLGRAMVHIAATFAQLEREMLQQRVRDNMIQLAKTGRWLGGIAPTGYTSKEMRFRDHQGKEKRKYILEGIPEELAVIEKIYTHYLKKKSLSQVEKYLLAQGFQTKNGGAFQKQTIRSILMNPVYVKADPRIFDYFRVLQSDIASPIEAFDGIHGLLTYNKNRKSGIKGTEPCDPEHWIVTVGDHNGIIDASDWIAVQKQISKNSKPGVPWKKSSHALLSGLLRCKYCGGPMIIRYGQKDKKNGHRFYYYVCQQKDLTGGAGCSNRNIRGDLLDQTVLETLVSLAPQPSQVKKILEKVESKFLNSKRNIISSNEDLNKQIHRNRKRIQQLLSKLERNIPDAAAKHIGERIEELDHHISELEKKMEHRKIVEQHPSMDLSPAILKGIRENVASIGHVVNSMESVEEKRRFVEGTVERILYHEGAVEIHLKKNAAVQ</sequence>
<dbReference type="SUPFAM" id="SSF53041">
    <property type="entry name" value="Resolvase-like"/>
    <property type="match status" value="1"/>
</dbReference>
<evidence type="ECO:0000259" key="3">
    <source>
        <dbReference type="PROSITE" id="PS51737"/>
    </source>
</evidence>
<dbReference type="InterPro" id="IPR006119">
    <property type="entry name" value="Resolv_N"/>
</dbReference>
<feature type="coiled-coil region" evidence="1">
    <location>
        <begin position="423"/>
        <end position="473"/>
    </location>
</feature>
<dbReference type="Proteomes" id="UP000184536">
    <property type="component" value="Unassembled WGS sequence"/>
</dbReference>
<dbReference type="PANTHER" id="PTHR30461">
    <property type="entry name" value="DNA-INVERTASE FROM LAMBDOID PROPHAGE"/>
    <property type="match status" value="1"/>
</dbReference>
<protein>
    <submittedName>
        <fullName evidence="4">Site-specific DNA recombinase</fullName>
    </submittedName>
</protein>
<dbReference type="AlphaFoldDB" id="A0A1M6BYK8"/>
<keyword evidence="5" id="KW-1185">Reference proteome</keyword>
<dbReference type="InterPro" id="IPR050639">
    <property type="entry name" value="SSR_resolvase"/>
</dbReference>
<dbReference type="RefSeq" id="WP_190014000.1">
    <property type="nucleotide sequence ID" value="NZ_FQZV01000003.1"/>
</dbReference>
<dbReference type="PANTHER" id="PTHR30461:SF23">
    <property type="entry name" value="DNA RECOMBINASE-RELATED"/>
    <property type="match status" value="1"/>
</dbReference>
<dbReference type="CDD" id="cd00338">
    <property type="entry name" value="Ser_Recombinase"/>
    <property type="match status" value="1"/>
</dbReference>
<dbReference type="PROSITE" id="PS51736">
    <property type="entry name" value="RECOMBINASES_3"/>
    <property type="match status" value="1"/>
</dbReference>
<dbReference type="Pfam" id="PF00239">
    <property type="entry name" value="Resolvase"/>
    <property type="match status" value="1"/>
</dbReference>
<dbReference type="GO" id="GO:0000150">
    <property type="term" value="F:DNA strand exchange activity"/>
    <property type="evidence" value="ECO:0007669"/>
    <property type="project" value="InterPro"/>
</dbReference>
<dbReference type="InterPro" id="IPR025827">
    <property type="entry name" value="Zn_ribbon_recom_dom"/>
</dbReference>
<dbReference type="InterPro" id="IPR036162">
    <property type="entry name" value="Resolvase-like_N_sf"/>
</dbReference>
<reference evidence="5" key="1">
    <citation type="submission" date="2016-11" db="EMBL/GenBank/DDBJ databases">
        <authorList>
            <person name="Varghese N."/>
            <person name="Submissions S."/>
        </authorList>
    </citation>
    <scope>NUCLEOTIDE SEQUENCE [LARGE SCALE GENOMIC DNA]</scope>
    <source>
        <strain evidence="5">DSM 17957</strain>
    </source>
</reference>
<evidence type="ECO:0000259" key="2">
    <source>
        <dbReference type="PROSITE" id="PS51736"/>
    </source>
</evidence>
<dbReference type="InterPro" id="IPR011109">
    <property type="entry name" value="DNA_bind_recombinase_dom"/>
</dbReference>